<dbReference type="InterPro" id="IPR036291">
    <property type="entry name" value="NAD(P)-bd_dom_sf"/>
</dbReference>
<dbReference type="SUPFAM" id="SSF51735">
    <property type="entry name" value="NAD(P)-binding Rossmann-fold domains"/>
    <property type="match status" value="1"/>
</dbReference>
<dbReference type="AlphaFoldDB" id="A0A0K8MKH1"/>
<proteinExistence type="predicted"/>
<dbReference type="PANTHER" id="PTHR15020:SF50">
    <property type="entry name" value="UPF0659 PROTEIN YMR090W"/>
    <property type="match status" value="1"/>
</dbReference>
<accession>A0A0K8MKH1</accession>
<dbReference type="CDD" id="cd05243">
    <property type="entry name" value="SDR_a5"/>
    <property type="match status" value="1"/>
</dbReference>
<name>A0A0K8MKH1_9LACO</name>
<keyword evidence="3" id="KW-1185">Reference proteome</keyword>
<evidence type="ECO:0000313" key="2">
    <source>
        <dbReference type="EMBL" id="GAP00390.1"/>
    </source>
</evidence>
<feature type="domain" description="NAD(P)-binding" evidence="1">
    <location>
        <begin position="8"/>
        <end position="196"/>
    </location>
</feature>
<gene>
    <name evidence="2" type="ORF">FFIC_284070</name>
</gene>
<dbReference type="Gene3D" id="3.40.50.720">
    <property type="entry name" value="NAD(P)-binding Rossmann-like Domain"/>
    <property type="match status" value="1"/>
</dbReference>
<evidence type="ECO:0000313" key="3">
    <source>
        <dbReference type="Proteomes" id="UP000253891"/>
    </source>
</evidence>
<protein>
    <recommendedName>
        <fullName evidence="1">NAD(P)-binding domain-containing protein</fullName>
    </recommendedName>
</protein>
<dbReference type="PANTHER" id="PTHR15020">
    <property type="entry name" value="FLAVIN REDUCTASE-RELATED"/>
    <property type="match status" value="1"/>
</dbReference>
<sequence>MATVLVIGSHGRVGQRIVKKLANAGQDVVAGFRSPDQFETVAGLANVTPAVFDLAANELTMVDFLNQQKIDQVVFSAGAGGKGGAERTVDIDLDGAVKTMDAAKKAEIQHYVMVSAAGADDRTRWEKSGIYTYFVLKHYADRILRQTGLPATIVRPTSLTDDAGTGRVSLNVDFDQGPLSIARDDVADFVVAVLAHDNTINKTYDLTAGDQAIQDLF</sequence>
<dbReference type="Proteomes" id="UP000253891">
    <property type="component" value="Unassembled WGS sequence"/>
</dbReference>
<dbReference type="InterPro" id="IPR016040">
    <property type="entry name" value="NAD(P)-bd_dom"/>
</dbReference>
<dbReference type="STRING" id="157463.GCA_001047075_01277"/>
<evidence type="ECO:0000259" key="1">
    <source>
        <dbReference type="Pfam" id="PF13460"/>
    </source>
</evidence>
<dbReference type="OrthoDB" id="9785372at2"/>
<dbReference type="Pfam" id="PF13460">
    <property type="entry name" value="NAD_binding_10"/>
    <property type="match status" value="1"/>
</dbReference>
<reference evidence="2 3" key="1">
    <citation type="journal article" date="2015" name="BMC Genomics">
        <title>Comparative genomics of Fructobacillus spp. and Leuconostoc spp. reveals niche-specific evolution of Fructobacillus spp.</title>
        <authorList>
            <person name="Endo A."/>
            <person name="Tanizawa Y."/>
            <person name="Tanaka N."/>
            <person name="Maeno S."/>
            <person name="Kumar H."/>
            <person name="Shiwa Y."/>
            <person name="Okada S."/>
            <person name="Yoshikawa H."/>
            <person name="Dicks L."/>
            <person name="Nakagawa J."/>
            <person name="Arita M."/>
        </authorList>
    </citation>
    <scope>NUCLEOTIDE SEQUENCE [LARGE SCALE GENOMIC DNA]</scope>
    <source>
        <strain evidence="2 3">JCM 12225</strain>
    </source>
</reference>
<organism evidence="2 3">
    <name type="scientific">Fructobacillus ficulneus</name>
    <dbReference type="NCBI Taxonomy" id="157463"/>
    <lineage>
        <taxon>Bacteria</taxon>
        <taxon>Bacillati</taxon>
        <taxon>Bacillota</taxon>
        <taxon>Bacilli</taxon>
        <taxon>Lactobacillales</taxon>
        <taxon>Lactobacillaceae</taxon>
        <taxon>Fructobacillus</taxon>
    </lineage>
</organism>
<dbReference type="RefSeq" id="WP_061993687.1">
    <property type="nucleotide sequence ID" value="NZ_DF968005.1"/>
</dbReference>
<dbReference type="EMBL" id="DF968005">
    <property type="protein sequence ID" value="GAP00390.1"/>
    <property type="molecule type" value="Genomic_DNA"/>
</dbReference>